<name>A0ABP0IV50_9DINO</name>
<gene>
    <name evidence="1" type="ORF">CCMP2556_LOCUS8269</name>
</gene>
<evidence type="ECO:0000313" key="2">
    <source>
        <dbReference type="Proteomes" id="UP001642484"/>
    </source>
</evidence>
<proteinExistence type="predicted"/>
<organism evidence="1 2">
    <name type="scientific">Durusdinium trenchii</name>
    <dbReference type="NCBI Taxonomy" id="1381693"/>
    <lineage>
        <taxon>Eukaryota</taxon>
        <taxon>Sar</taxon>
        <taxon>Alveolata</taxon>
        <taxon>Dinophyceae</taxon>
        <taxon>Suessiales</taxon>
        <taxon>Symbiodiniaceae</taxon>
        <taxon>Durusdinium</taxon>
    </lineage>
</organism>
<evidence type="ECO:0000313" key="1">
    <source>
        <dbReference type="EMBL" id="CAK9005961.1"/>
    </source>
</evidence>
<accession>A0ABP0IV50</accession>
<dbReference type="EMBL" id="CAXAMN010003747">
    <property type="protein sequence ID" value="CAK9005961.1"/>
    <property type="molecule type" value="Genomic_DNA"/>
</dbReference>
<dbReference type="Proteomes" id="UP001642484">
    <property type="component" value="Unassembled WGS sequence"/>
</dbReference>
<sequence length="235" mass="25495">MQKAFAIRLMAFASFGLVCVEFKLVTVSCSLWALLVLPENLGAPSSMSAGGESNTENDFYVLSGKALEEASAQGFLNGEDTVIIGFYHYEEGDLATFFPSAKSEHGAPPQRCLLLAGPHSEGASFRVAMLFRNASAWPEVTKAESFPRHREPVVFECRPFSTAGEAVVLIPDTSLGLDAPPQAHADLTRELNVAVVKLPVLKYVSFLRGMKRMDRGYSSTSVTEDSASVLSRIVR</sequence>
<reference evidence="1 2" key="1">
    <citation type="submission" date="2024-02" db="EMBL/GenBank/DDBJ databases">
        <authorList>
            <person name="Chen Y."/>
            <person name="Shah S."/>
            <person name="Dougan E. K."/>
            <person name="Thang M."/>
            <person name="Chan C."/>
        </authorList>
    </citation>
    <scope>NUCLEOTIDE SEQUENCE [LARGE SCALE GENOMIC DNA]</scope>
</reference>
<keyword evidence="2" id="KW-1185">Reference proteome</keyword>
<comment type="caution">
    <text evidence="1">The sequence shown here is derived from an EMBL/GenBank/DDBJ whole genome shotgun (WGS) entry which is preliminary data.</text>
</comment>
<protein>
    <submittedName>
        <fullName evidence="1">Uncharacterized protein</fullName>
    </submittedName>
</protein>